<accession>N1PW70</accession>
<sequence>MIFRSQLMQRSLVLEARVILAQLLSTPRTINSQPIGSSVTRIFIVALYPLEPDTSRATVPVSSFVRRVDRTLVLHAVLIQSKPLLQHVENLLHEIFVLDRLASGVYPVVALPIDKPVRHAVDGVLAVADDDNSPVLRSNFECSNDGCEFGAVIGLLRTRQWFAYIPSIVWAEVDTHTAPCADLAVAERAAVCVDSYGRVGDGTSDLIHDLLPLFSCLVACSVGGAVKDNRVVEAVFSVFA</sequence>
<dbReference type="eggNOG" id="ENOG502T5CX">
    <property type="taxonomic scope" value="Eukaryota"/>
</dbReference>
<dbReference type="EMBL" id="KB446536">
    <property type="protein sequence ID" value="EME47213.1"/>
    <property type="molecule type" value="Genomic_DNA"/>
</dbReference>
<reference evidence="1 2" key="2">
    <citation type="journal article" date="2012" name="PLoS Pathog.">
        <title>Diverse lifestyles and strategies of plant pathogenesis encoded in the genomes of eighteen Dothideomycetes fungi.</title>
        <authorList>
            <person name="Ohm R.A."/>
            <person name="Feau N."/>
            <person name="Henrissat B."/>
            <person name="Schoch C.L."/>
            <person name="Horwitz B.A."/>
            <person name="Barry K.W."/>
            <person name="Condon B.J."/>
            <person name="Copeland A.C."/>
            <person name="Dhillon B."/>
            <person name="Glaser F."/>
            <person name="Hesse C.N."/>
            <person name="Kosti I."/>
            <person name="LaButti K."/>
            <person name="Lindquist E.A."/>
            <person name="Lucas S."/>
            <person name="Salamov A.A."/>
            <person name="Bradshaw R.E."/>
            <person name="Ciuffetti L."/>
            <person name="Hamelin R.C."/>
            <person name="Kema G.H.J."/>
            <person name="Lawrence C."/>
            <person name="Scott J.A."/>
            <person name="Spatafora J.W."/>
            <person name="Turgeon B.G."/>
            <person name="de Wit P.J.G.M."/>
            <person name="Zhong S."/>
            <person name="Goodwin S.B."/>
            <person name="Grigoriev I.V."/>
        </authorList>
    </citation>
    <scope>NUCLEOTIDE SEQUENCE [LARGE SCALE GENOMIC DNA]</scope>
    <source>
        <strain evidence="2">NZE10 / CBS 128990</strain>
    </source>
</reference>
<proteinExistence type="predicted"/>
<dbReference type="AlphaFoldDB" id="N1PW70"/>
<evidence type="ECO:0000313" key="1">
    <source>
        <dbReference type="EMBL" id="EME47213.1"/>
    </source>
</evidence>
<dbReference type="Proteomes" id="UP000016933">
    <property type="component" value="Unassembled WGS sequence"/>
</dbReference>
<protein>
    <submittedName>
        <fullName evidence="1">Uncharacterized protein</fullName>
    </submittedName>
</protein>
<evidence type="ECO:0000313" key="2">
    <source>
        <dbReference type="Proteomes" id="UP000016933"/>
    </source>
</evidence>
<dbReference type="OrthoDB" id="10556849at2759"/>
<name>N1PW70_DOTSN</name>
<reference evidence="2" key="1">
    <citation type="journal article" date="2012" name="PLoS Genet.">
        <title>The genomes of the fungal plant pathogens Cladosporium fulvum and Dothistroma septosporum reveal adaptation to different hosts and lifestyles but also signatures of common ancestry.</title>
        <authorList>
            <person name="de Wit P.J.G.M."/>
            <person name="van der Burgt A."/>
            <person name="Oekmen B."/>
            <person name="Stergiopoulos I."/>
            <person name="Abd-Elsalam K.A."/>
            <person name="Aerts A.L."/>
            <person name="Bahkali A.H."/>
            <person name="Beenen H.G."/>
            <person name="Chettri P."/>
            <person name="Cox M.P."/>
            <person name="Datema E."/>
            <person name="de Vries R.P."/>
            <person name="Dhillon B."/>
            <person name="Ganley A.R."/>
            <person name="Griffiths S.A."/>
            <person name="Guo Y."/>
            <person name="Hamelin R.C."/>
            <person name="Henrissat B."/>
            <person name="Kabir M.S."/>
            <person name="Jashni M.K."/>
            <person name="Kema G."/>
            <person name="Klaubauf S."/>
            <person name="Lapidus A."/>
            <person name="Levasseur A."/>
            <person name="Lindquist E."/>
            <person name="Mehrabi R."/>
            <person name="Ohm R.A."/>
            <person name="Owen T.J."/>
            <person name="Salamov A."/>
            <person name="Schwelm A."/>
            <person name="Schijlen E."/>
            <person name="Sun H."/>
            <person name="van den Burg H.A."/>
            <person name="van Ham R.C.H.J."/>
            <person name="Zhang S."/>
            <person name="Goodwin S.B."/>
            <person name="Grigoriev I.V."/>
            <person name="Collemare J."/>
            <person name="Bradshaw R.E."/>
        </authorList>
    </citation>
    <scope>NUCLEOTIDE SEQUENCE [LARGE SCALE GENOMIC DNA]</scope>
    <source>
        <strain evidence="2">NZE10 / CBS 128990</strain>
    </source>
</reference>
<dbReference type="OMA" id="HTAPCAD"/>
<organism evidence="1 2">
    <name type="scientific">Dothistroma septosporum (strain NZE10 / CBS 128990)</name>
    <name type="common">Red band needle blight fungus</name>
    <name type="synonym">Mycosphaerella pini</name>
    <dbReference type="NCBI Taxonomy" id="675120"/>
    <lineage>
        <taxon>Eukaryota</taxon>
        <taxon>Fungi</taxon>
        <taxon>Dikarya</taxon>
        <taxon>Ascomycota</taxon>
        <taxon>Pezizomycotina</taxon>
        <taxon>Dothideomycetes</taxon>
        <taxon>Dothideomycetidae</taxon>
        <taxon>Mycosphaerellales</taxon>
        <taxon>Mycosphaerellaceae</taxon>
        <taxon>Dothistroma</taxon>
    </lineage>
</organism>
<dbReference type="HOGENOM" id="CLU_1156364_0_0_1"/>
<keyword evidence="2" id="KW-1185">Reference proteome</keyword>
<gene>
    <name evidence="1" type="ORF">DOTSEDRAFT_50660</name>
</gene>